<dbReference type="AlphaFoldDB" id="E6QQ19"/>
<keyword evidence="1" id="KW-0472">Membrane</keyword>
<evidence type="ECO:0000256" key="1">
    <source>
        <dbReference type="SAM" id="Phobius"/>
    </source>
</evidence>
<sequence>MGSEKEEVAIPNGYQPILELYQEMTKAQDANALIAALAMLFVGIGTMAWLSLPLGQTSVKRNDFCSWVDTYLKTDASQPYQYVGIDVYAARCALLHSYGSASDLHKRRNPPKEFSYLDNGPHRADGSQLVLISIAVLIRDFGNALNAFFRSALSNADLKARIDSRIRTLMVTMAVDENRVKTP</sequence>
<reference evidence="2" key="1">
    <citation type="submission" date="2009-10" db="EMBL/GenBank/DDBJ databases">
        <title>Diversity of trophic interactions inside an arsenic-rich microbial ecosystem.</title>
        <authorList>
            <person name="Bertin P.N."/>
            <person name="Heinrich-Salmeron A."/>
            <person name="Pelletier E."/>
            <person name="Goulhen-Chollet F."/>
            <person name="Arsene-Ploetze F."/>
            <person name="Gallien S."/>
            <person name="Calteau A."/>
            <person name="Vallenet D."/>
            <person name="Casiot C."/>
            <person name="Chane-Woon-Ming B."/>
            <person name="Giloteaux L."/>
            <person name="Barakat M."/>
            <person name="Bonnefoy V."/>
            <person name="Bruneel O."/>
            <person name="Chandler M."/>
            <person name="Cleiss J."/>
            <person name="Duran R."/>
            <person name="Elbaz-Poulichet F."/>
            <person name="Fonknechten N."/>
            <person name="Lauga B."/>
            <person name="Mornico D."/>
            <person name="Ortet P."/>
            <person name="Schaeffer C."/>
            <person name="Siguier P."/>
            <person name="Alexander Thil Smith A."/>
            <person name="Van Dorsselaer A."/>
            <person name="Weissenbach J."/>
            <person name="Medigue C."/>
            <person name="Le Paslier D."/>
        </authorList>
    </citation>
    <scope>NUCLEOTIDE SEQUENCE</scope>
</reference>
<protein>
    <submittedName>
        <fullName evidence="2">Uncharacterized protein</fullName>
    </submittedName>
</protein>
<keyword evidence="1" id="KW-0812">Transmembrane</keyword>
<keyword evidence="1" id="KW-1133">Transmembrane helix</keyword>
<organism evidence="2">
    <name type="scientific">mine drainage metagenome</name>
    <dbReference type="NCBI Taxonomy" id="410659"/>
    <lineage>
        <taxon>unclassified sequences</taxon>
        <taxon>metagenomes</taxon>
        <taxon>ecological metagenomes</taxon>
    </lineage>
</organism>
<feature type="transmembrane region" description="Helical" evidence="1">
    <location>
        <begin position="32"/>
        <end position="52"/>
    </location>
</feature>
<proteinExistence type="predicted"/>
<accession>E6QQ19</accession>
<comment type="caution">
    <text evidence="2">The sequence shown here is derived from an EMBL/GenBank/DDBJ whole genome shotgun (WGS) entry which is preliminary data.</text>
</comment>
<evidence type="ECO:0000313" key="2">
    <source>
        <dbReference type="EMBL" id="CBI09340.1"/>
    </source>
</evidence>
<name>E6QQ19_9ZZZZ</name>
<dbReference type="EMBL" id="CABR01000025">
    <property type="protein sequence ID" value="CBI09340.1"/>
    <property type="molecule type" value="Genomic_DNA"/>
</dbReference>
<gene>
    <name evidence="2" type="ORF">CARN7_0065</name>
</gene>